<dbReference type="EMBL" id="JBHSAB010000028">
    <property type="protein sequence ID" value="MFC3909697.1"/>
    <property type="molecule type" value="Genomic_DNA"/>
</dbReference>
<organism evidence="1 2">
    <name type="scientific">Legionella dresdenensis</name>
    <dbReference type="NCBI Taxonomy" id="450200"/>
    <lineage>
        <taxon>Bacteria</taxon>
        <taxon>Pseudomonadati</taxon>
        <taxon>Pseudomonadota</taxon>
        <taxon>Gammaproteobacteria</taxon>
        <taxon>Legionellales</taxon>
        <taxon>Legionellaceae</taxon>
        <taxon>Legionella</taxon>
    </lineage>
</organism>
<comment type="caution">
    <text evidence="1">The sequence shown here is derived from an EMBL/GenBank/DDBJ whole genome shotgun (WGS) entry which is preliminary data.</text>
</comment>
<protein>
    <recommendedName>
        <fullName evidence="3">Dot/Icm T4SS effector</fullName>
    </recommendedName>
</protein>
<reference evidence="2" key="1">
    <citation type="journal article" date="2019" name="Int. J. Syst. Evol. Microbiol.">
        <title>The Global Catalogue of Microorganisms (GCM) 10K type strain sequencing project: providing services to taxonomists for standard genome sequencing and annotation.</title>
        <authorList>
            <consortium name="The Broad Institute Genomics Platform"/>
            <consortium name="The Broad Institute Genome Sequencing Center for Infectious Disease"/>
            <person name="Wu L."/>
            <person name="Ma J."/>
        </authorList>
    </citation>
    <scope>NUCLEOTIDE SEQUENCE [LARGE SCALE GENOMIC DNA]</scope>
    <source>
        <strain evidence="2">CCUG 59858</strain>
    </source>
</reference>
<dbReference type="Proteomes" id="UP001595758">
    <property type="component" value="Unassembled WGS sequence"/>
</dbReference>
<evidence type="ECO:0000313" key="1">
    <source>
        <dbReference type="EMBL" id="MFC3909697.1"/>
    </source>
</evidence>
<evidence type="ECO:0000313" key="2">
    <source>
        <dbReference type="Proteomes" id="UP001595758"/>
    </source>
</evidence>
<keyword evidence="2" id="KW-1185">Reference proteome</keyword>
<gene>
    <name evidence="1" type="ORF">ACFORL_11515</name>
</gene>
<accession>A0ABV8CI74</accession>
<proteinExistence type="predicted"/>
<evidence type="ECO:0008006" key="3">
    <source>
        <dbReference type="Google" id="ProtNLM"/>
    </source>
</evidence>
<name>A0ABV8CI74_9GAMM</name>
<sequence>MPDLPQQITTAFLSPAEGIQQTFSFIEPKTGGIHVGGVYQDEAGQRWLFKPSEPIDAVREVIASQIYRQLAGPDNAPEVCLIKQPPPGQWMVASKWCNDLQPFSTTAPGMEKMLIASFVAGDVDCVAKNIAARNGNTFRFDFGAALRLREDDEREINLTASLYEIARKTGFDFLKSGQHIDPQKLVTECSQLPELAIDWQQWQTIYDEALQLANGVDPEEAIANQQRYVAQRLQVIQNLANSNQNIPPLNDLTTEEQAVYTYLVKFYQTVAPFMKPINPESYVENNARQHFNQWKQTGRHPAWYCDLVKSSLQELGHSRFLQENGIPASADVEKIRLAQTIEQSEPICSLSLIQNEHEHPEHRVLASLLVHINGELKRLEAQNSPTAASAYSRQGSGDKIALYTQLAQEIRQTLQEPQLKTETVTNFINQTAIISHHRRHRTVDKAVGFFSAGFKNVESSSWTSYKKFIRDLNSINNKLPDTLKNSLNDSVNKPVKATIPYKKGEDMEITVKGYDDYRANKL</sequence>
<dbReference type="RefSeq" id="WP_382344156.1">
    <property type="nucleotide sequence ID" value="NZ_JBHSAB010000028.1"/>
</dbReference>